<sequence length="220" mass="24690">MKNINPEELIAQLTENASTRKKQSLEIIHNICKEQYERGSKDFSVATIAKISSQYGGPSEQTIRNSTGSDYRTLLKTWADYSEGYIKKKKINQQSTIADTVLEGIDDPTMKALVGVILAENKKLKSENSLLKHQTTLTIDMRPQQNNSVLQTSGIELITQFEQLLPTELSALEHAVSDEFISYQGWTVDAQGRVKNKGMQLYKAGYVTAIKKILSSYPKK</sequence>
<dbReference type="EMBL" id="ADMN01000102">
    <property type="protein sequence ID" value="EFF63068.1"/>
    <property type="molecule type" value="Genomic_DNA"/>
</dbReference>
<protein>
    <submittedName>
        <fullName evidence="1">Conserved domain protein</fullName>
    </submittedName>
</protein>
<dbReference type="RefSeq" id="WP_006785360.1">
    <property type="nucleotide sequence ID" value="NZ_ADMN01000102.1"/>
</dbReference>
<name>A0ABP2HZK2_9FIRM</name>
<organism evidence="1 2">
    <name type="scientific">Turicibacter sanguinis PC909</name>
    <dbReference type="NCBI Taxonomy" id="702450"/>
    <lineage>
        <taxon>Bacteria</taxon>
        <taxon>Bacillati</taxon>
        <taxon>Bacillota</taxon>
        <taxon>Erysipelotrichia</taxon>
        <taxon>Erysipelotrichales</taxon>
        <taxon>Turicibacteraceae</taxon>
        <taxon>Turicibacter</taxon>
    </lineage>
</organism>
<reference evidence="1 2" key="1">
    <citation type="journal article" date="2011" name="J. Bacteriol.">
        <title>Draft Genome Sequence of Turicibacter sanguinis PC909, Isolated from Human Feces.</title>
        <authorList>
            <person name="Cuiv P.O."/>
            <person name="Klaassens E.S."/>
            <person name="Durkin A.S."/>
            <person name="Harkins D.M."/>
            <person name="Foster L."/>
            <person name="McCorrison J."/>
            <person name="Torralba M."/>
            <person name="Nelson K.E."/>
            <person name="Morrison M."/>
        </authorList>
    </citation>
    <scope>NUCLEOTIDE SEQUENCE [LARGE SCALE GENOMIC DNA]</scope>
    <source>
        <strain evidence="1 2">PC909</strain>
    </source>
</reference>
<dbReference type="Proteomes" id="UP000002938">
    <property type="component" value="Unassembled WGS sequence"/>
</dbReference>
<comment type="caution">
    <text evidence="1">The sequence shown here is derived from an EMBL/GenBank/DDBJ whole genome shotgun (WGS) entry which is preliminary data.</text>
</comment>
<evidence type="ECO:0000313" key="1">
    <source>
        <dbReference type="EMBL" id="EFF63068.1"/>
    </source>
</evidence>
<gene>
    <name evidence="1" type="ORF">CUW_2244</name>
</gene>
<dbReference type="NCBIfam" id="NF040692">
    <property type="entry name" value="recomb_assoc"/>
    <property type="match status" value="1"/>
</dbReference>
<keyword evidence="2" id="KW-1185">Reference proteome</keyword>
<proteinExistence type="predicted"/>
<accession>A0ABP2HZK2</accession>
<evidence type="ECO:0000313" key="2">
    <source>
        <dbReference type="Proteomes" id="UP000002938"/>
    </source>
</evidence>
<dbReference type="InterPro" id="IPR048061">
    <property type="entry name" value="GmtX-like"/>
</dbReference>